<organism evidence="4 5">
    <name type="scientific">Papaver atlanticum</name>
    <dbReference type="NCBI Taxonomy" id="357466"/>
    <lineage>
        <taxon>Eukaryota</taxon>
        <taxon>Viridiplantae</taxon>
        <taxon>Streptophyta</taxon>
        <taxon>Embryophyta</taxon>
        <taxon>Tracheophyta</taxon>
        <taxon>Spermatophyta</taxon>
        <taxon>Magnoliopsida</taxon>
        <taxon>Ranunculales</taxon>
        <taxon>Papaveraceae</taxon>
        <taxon>Papaveroideae</taxon>
        <taxon>Papaver</taxon>
    </lineage>
</organism>
<dbReference type="PANTHER" id="PTHR22602">
    <property type="entry name" value="TRANSFERASE CAF17, MITOCHONDRIAL-RELATED"/>
    <property type="match status" value="1"/>
</dbReference>
<dbReference type="InterPro" id="IPR045179">
    <property type="entry name" value="YgfZ/GcvT"/>
</dbReference>
<dbReference type="Proteomes" id="UP001202328">
    <property type="component" value="Unassembled WGS sequence"/>
</dbReference>
<reference evidence="4" key="1">
    <citation type="submission" date="2022-04" db="EMBL/GenBank/DDBJ databases">
        <title>A functionally conserved STORR gene fusion in Papaver species that diverged 16.8 million years ago.</title>
        <authorList>
            <person name="Catania T."/>
        </authorList>
    </citation>
    <scope>NUCLEOTIDE SEQUENCE</scope>
    <source>
        <strain evidence="4">S-188037</strain>
    </source>
</reference>
<evidence type="ECO:0000256" key="3">
    <source>
        <dbReference type="ARBA" id="ARBA00023128"/>
    </source>
</evidence>
<dbReference type="SUPFAM" id="SSF103025">
    <property type="entry name" value="Folate-binding domain"/>
    <property type="match status" value="1"/>
</dbReference>
<name>A0AAD4XBI6_9MAGN</name>
<dbReference type="PANTHER" id="PTHR22602:SF0">
    <property type="entry name" value="TRANSFERASE CAF17, MITOCHONDRIAL-RELATED"/>
    <property type="match status" value="1"/>
</dbReference>
<comment type="subcellular location">
    <subcellularLocation>
        <location evidence="1">Mitochondrion</location>
    </subcellularLocation>
</comment>
<keyword evidence="2" id="KW-0809">Transit peptide</keyword>
<dbReference type="InterPro" id="IPR017703">
    <property type="entry name" value="YgfZ/GCV_T_CS"/>
</dbReference>
<evidence type="ECO:0000313" key="4">
    <source>
        <dbReference type="EMBL" id="KAI3891040.1"/>
    </source>
</evidence>
<evidence type="ECO:0000313" key="5">
    <source>
        <dbReference type="Proteomes" id="UP001202328"/>
    </source>
</evidence>
<keyword evidence="3" id="KW-0496">Mitochondrion</keyword>
<comment type="caution">
    <text evidence="4">The sequence shown here is derived from an EMBL/GenBank/DDBJ whole genome shotgun (WGS) entry which is preliminary data.</text>
</comment>
<dbReference type="GO" id="GO:0005759">
    <property type="term" value="C:mitochondrial matrix"/>
    <property type="evidence" value="ECO:0007669"/>
    <property type="project" value="TreeGrafter"/>
</dbReference>
<sequence length="163" mass="18000">MSEEFRAGNVLVKTFLRRLTRKKNLRLQLLAGGAGIDKPGQSSTKGNSSGWQWYKDPRLDSLGFRGIFPSNTMPPMAEANKETDELNYLQWRVEKGVAEGSTEIPKGDTIPLEYNLAGLNAISFNTGCYVGQESVARTHHCGVCFLYKFLDKSGNGFSCNLGD</sequence>
<dbReference type="EMBL" id="JAJJMB010012081">
    <property type="protein sequence ID" value="KAI3891040.1"/>
    <property type="molecule type" value="Genomic_DNA"/>
</dbReference>
<keyword evidence="5" id="KW-1185">Reference proteome</keyword>
<proteinExistence type="predicted"/>
<dbReference type="Gene3D" id="3.30.1360.120">
    <property type="entry name" value="Probable tRNA modification gtpase trme, domain 1"/>
    <property type="match status" value="1"/>
</dbReference>
<accession>A0AAD4XBI6</accession>
<evidence type="ECO:0000256" key="2">
    <source>
        <dbReference type="ARBA" id="ARBA00022946"/>
    </source>
</evidence>
<evidence type="ECO:0000256" key="1">
    <source>
        <dbReference type="ARBA" id="ARBA00004173"/>
    </source>
</evidence>
<dbReference type="GO" id="GO:0016226">
    <property type="term" value="P:iron-sulfur cluster assembly"/>
    <property type="evidence" value="ECO:0007669"/>
    <property type="project" value="TreeGrafter"/>
</dbReference>
<dbReference type="AlphaFoldDB" id="A0AAD4XBI6"/>
<dbReference type="NCBIfam" id="TIGR03317">
    <property type="entry name" value="ygfZ_signature"/>
    <property type="match status" value="1"/>
</dbReference>
<protein>
    <submittedName>
        <fullName evidence="4">Uncharacterized protein</fullName>
    </submittedName>
</protein>
<dbReference type="InterPro" id="IPR027266">
    <property type="entry name" value="TrmE/GcvT-like"/>
</dbReference>
<gene>
    <name evidence="4" type="ORF">MKW98_007345</name>
</gene>